<feature type="transmembrane region" description="Helical" evidence="1">
    <location>
        <begin position="14"/>
        <end position="32"/>
    </location>
</feature>
<feature type="domain" description="DUF58" evidence="2">
    <location>
        <begin position="201"/>
        <end position="384"/>
    </location>
</feature>
<evidence type="ECO:0000259" key="2">
    <source>
        <dbReference type="Pfam" id="PF01882"/>
    </source>
</evidence>
<comment type="caution">
    <text evidence="3">The sequence shown here is derived from an EMBL/GenBank/DDBJ whole genome shotgun (WGS) entry which is preliminary data.</text>
</comment>
<dbReference type="Proteomes" id="UP000243528">
    <property type="component" value="Unassembled WGS sequence"/>
</dbReference>
<gene>
    <name evidence="3" type="ORF">CLV30_102284</name>
</gene>
<evidence type="ECO:0000313" key="3">
    <source>
        <dbReference type="EMBL" id="PSL06895.1"/>
    </source>
</evidence>
<name>A0A2P8EBP8_9ACTN</name>
<keyword evidence="4" id="KW-1185">Reference proteome</keyword>
<protein>
    <submittedName>
        <fullName evidence="3">Uncharacterized protein (DUF58 family)</fullName>
    </submittedName>
</protein>
<keyword evidence="1" id="KW-1133">Transmembrane helix</keyword>
<dbReference type="PANTHER" id="PTHR33608:SF6">
    <property type="entry name" value="BLL2464 PROTEIN"/>
    <property type="match status" value="1"/>
</dbReference>
<sequence>MTGTDEPRWRATPALARSVLLPAVLGAVGLAFGRVELVLLGVPLILGTALAIGARTTPAGPVPRVRAFGPRVMDVGRAAAVAVQVEPSDAQLVTTVLARPEPGAKGERVTVAAPSTQPRQIVTESSAATWGTQLLARPDHLAVADDALFTAGPVAGLPYSAQVLPAVATALPTGPLPARPAGMVGAHPTLRHGEGTELHDVAPFRPGDRLRRIDWRVTARQAGPREELFTRRTQVDADADVVCCLDNRYDLPADVATWAESVEVDPDRPPPRSSIDVAVDTVASVAAAYIAHGDRVGVLDLTRPMDMARLGSGSRHLLRLRTSLARHTHRPGSADSSSLPRRLPPLPQSAIVVLTSVFMDDSVSNLAISWRRAGHPVLAVDVLPPPIVDHSDHTTAIAERIVLTERAERLRSLATHGVLVTQADPAALSLNLARLRQLAGRGRR</sequence>
<evidence type="ECO:0000256" key="1">
    <source>
        <dbReference type="SAM" id="Phobius"/>
    </source>
</evidence>
<evidence type="ECO:0000313" key="4">
    <source>
        <dbReference type="Proteomes" id="UP000243528"/>
    </source>
</evidence>
<dbReference type="AlphaFoldDB" id="A0A2P8EBP8"/>
<proteinExistence type="predicted"/>
<feature type="transmembrane region" description="Helical" evidence="1">
    <location>
        <begin position="37"/>
        <end position="54"/>
    </location>
</feature>
<dbReference type="InterPro" id="IPR002881">
    <property type="entry name" value="DUF58"/>
</dbReference>
<organism evidence="3 4">
    <name type="scientific">Haloactinopolyspora alba</name>
    <dbReference type="NCBI Taxonomy" id="648780"/>
    <lineage>
        <taxon>Bacteria</taxon>
        <taxon>Bacillati</taxon>
        <taxon>Actinomycetota</taxon>
        <taxon>Actinomycetes</taxon>
        <taxon>Jiangellales</taxon>
        <taxon>Jiangellaceae</taxon>
        <taxon>Haloactinopolyspora</taxon>
    </lineage>
</organism>
<keyword evidence="1" id="KW-0812">Transmembrane</keyword>
<dbReference type="RefSeq" id="WP_106535887.1">
    <property type="nucleotide sequence ID" value="NZ_ML142898.1"/>
</dbReference>
<accession>A0A2P8EBP8</accession>
<dbReference type="OrthoDB" id="9776116at2"/>
<dbReference type="Pfam" id="PF01882">
    <property type="entry name" value="DUF58"/>
    <property type="match status" value="1"/>
</dbReference>
<dbReference type="PANTHER" id="PTHR33608">
    <property type="entry name" value="BLL2464 PROTEIN"/>
    <property type="match status" value="1"/>
</dbReference>
<reference evidence="3 4" key="1">
    <citation type="submission" date="2018-03" db="EMBL/GenBank/DDBJ databases">
        <title>Genomic Encyclopedia of Archaeal and Bacterial Type Strains, Phase II (KMG-II): from individual species to whole genera.</title>
        <authorList>
            <person name="Goeker M."/>
        </authorList>
    </citation>
    <scope>NUCLEOTIDE SEQUENCE [LARGE SCALE GENOMIC DNA]</scope>
    <source>
        <strain evidence="3 4">DSM 45211</strain>
    </source>
</reference>
<dbReference type="EMBL" id="PYGE01000002">
    <property type="protein sequence ID" value="PSL06895.1"/>
    <property type="molecule type" value="Genomic_DNA"/>
</dbReference>
<keyword evidence="1" id="KW-0472">Membrane</keyword>